<dbReference type="Gene3D" id="1.25.10.10">
    <property type="entry name" value="Leucine-rich Repeat Variant"/>
    <property type="match status" value="1"/>
</dbReference>
<accession>A0AAV7XSI2</accession>
<name>A0AAV7XSI2_9NEOP</name>
<dbReference type="InterPro" id="IPR016024">
    <property type="entry name" value="ARM-type_fold"/>
</dbReference>
<evidence type="ECO:0000313" key="5">
    <source>
        <dbReference type="Proteomes" id="UP001075354"/>
    </source>
</evidence>
<dbReference type="GO" id="GO:0006974">
    <property type="term" value="P:DNA damage response"/>
    <property type="evidence" value="ECO:0007669"/>
    <property type="project" value="InterPro"/>
</dbReference>
<evidence type="ECO:0000256" key="1">
    <source>
        <dbReference type="ARBA" id="ARBA00004496"/>
    </source>
</evidence>
<evidence type="ECO:0000313" key="4">
    <source>
        <dbReference type="EMBL" id="KAJ1527920.1"/>
    </source>
</evidence>
<sequence>MDQDLKTKLKFRCVLFELLKSDFKVTDDTILEKLITHLSDKEKGSLIIDASLCTAWARTVLWSWQEDKTPSAVASFALRLMGIIVENECDFNNIQNAVDQQETIDFQCLSKPSPDCRFLQLLRKICATASKSSSNFSVKCALIQFLASLLKHSSGRRWIMASELWKEVHEMGLIDSSVYVVRETRKFFSTLLNEMPVNEENDARVLSTLHLIVDILEKSFLTTDPDTLIIQSRVCRVLSKNSLSLLQKSLEALKASKGDQIEELLSKVSVLMYILDTIQDGQKHESHEMKAICLLILDVFNELINKGSVENVLKLCVSCHNFWTHVAKVQRRTNEDECNSTVKSGEEKKYRFEDQLLCLQLAPIICLVVSAPTENDKELYLCKLSYKICFESQRLVFSFRNMVLELRQLHRWLEKSARSVMCLSKILSRMLPLYVGLSKGSDVMDDLMEVHIQNLTSVLSNHVLRMGYVFRSSIVKQGSEEHLALFSVRQLKHVLNRILQLTPLRVGCTVGESTLEVYFQVQISQRIENNVMRSIYTMRDHVVKNSHIMDRCALYSVASITSLSTRDIDPEDERERAVLVFQSFIYVLKHFVLCAESETKQAGWGGEFRQSHHSTLLVAILDGLASLVQSHRITWRESVESLCLLTLAQELLNSPTFSSKVGLVVQALRLIQLCIENFMPPNLALLTNTLSGTSLDQLGPLIYKRLHDPHWEVRDSSLEVLLTLATISHTKYPLFQELILDHKLCEVVVHLALNDSENYVCASATKCLTAMVRVDRLWNEELCDKDLVNKMIGVLSGESEGVLRREASLLMSEIFKYRKVAPDVLQKMCQTMANVVLSDLHWEVKVNALSFWELIIEHQMNNQGMIDGVFPQVTFSKEHRKIINLTPSAIQERLKKVLNELSQNGCLHVLLDSIRKDEDLEVVKKAAQIIMSLTVVLERHGLSGPKTISPMTPVNSSGTSSAVKQCSSDSSIAKVKEEMQGFKSVDFSAPVAGNFLTLKSDGFSEPLPGKSILDLDPQLMGFAALDDDGLDLPSVAPGDMQDKVIDSILNDRDINLLAKVYLGVGAEVPGRQGPETKISKPSHPLVVLSSDDFLRELSTIHVDKIVEERTRWVEDTGSNLDILLDDMLITRNISVGNDEDDCNAMDCY</sequence>
<dbReference type="GO" id="GO:0005737">
    <property type="term" value="C:cytoplasm"/>
    <property type="evidence" value="ECO:0007669"/>
    <property type="project" value="UniProtKB-SubCell"/>
</dbReference>
<comment type="similarity">
    <text evidence="3">Belongs to the BRAT1 family.</text>
</comment>
<dbReference type="PANTHER" id="PTHR21331">
    <property type="entry name" value="BRCA1-ASSOCIATED ATM ACTIVATOR 1"/>
    <property type="match status" value="1"/>
</dbReference>
<keyword evidence="2" id="KW-0963">Cytoplasm</keyword>
<keyword evidence="5" id="KW-1185">Reference proteome</keyword>
<dbReference type="GO" id="GO:0005634">
    <property type="term" value="C:nucleus"/>
    <property type="evidence" value="ECO:0007669"/>
    <property type="project" value="TreeGrafter"/>
</dbReference>
<evidence type="ECO:0000256" key="2">
    <source>
        <dbReference type="ARBA" id="ARBA00022490"/>
    </source>
</evidence>
<evidence type="ECO:0000256" key="3">
    <source>
        <dbReference type="ARBA" id="ARBA00061308"/>
    </source>
</evidence>
<dbReference type="PANTHER" id="PTHR21331:SF2">
    <property type="entry name" value="BRCA1-ASSOCIATED ATM ACTIVATOR 1"/>
    <property type="match status" value="1"/>
</dbReference>
<dbReference type="Proteomes" id="UP001075354">
    <property type="component" value="Chromosome 5"/>
</dbReference>
<gene>
    <name evidence="4" type="ORF">ONE63_007855</name>
</gene>
<dbReference type="GO" id="GO:0008283">
    <property type="term" value="P:cell population proliferation"/>
    <property type="evidence" value="ECO:0007669"/>
    <property type="project" value="InterPro"/>
</dbReference>
<reference evidence="4" key="1">
    <citation type="submission" date="2022-12" db="EMBL/GenBank/DDBJ databases">
        <title>Chromosome-level genome assembly of the bean flower thrips Megalurothrips usitatus.</title>
        <authorList>
            <person name="Ma L."/>
            <person name="Liu Q."/>
            <person name="Li H."/>
            <person name="Cai W."/>
        </authorList>
    </citation>
    <scope>NUCLEOTIDE SEQUENCE</scope>
    <source>
        <strain evidence="4">Cailab_2022a</strain>
    </source>
</reference>
<evidence type="ECO:0008006" key="6">
    <source>
        <dbReference type="Google" id="ProtNLM"/>
    </source>
</evidence>
<dbReference type="AlphaFoldDB" id="A0AAV7XSI2"/>
<organism evidence="4 5">
    <name type="scientific">Megalurothrips usitatus</name>
    <name type="common">bean blossom thrips</name>
    <dbReference type="NCBI Taxonomy" id="439358"/>
    <lineage>
        <taxon>Eukaryota</taxon>
        <taxon>Metazoa</taxon>
        <taxon>Ecdysozoa</taxon>
        <taxon>Arthropoda</taxon>
        <taxon>Hexapoda</taxon>
        <taxon>Insecta</taxon>
        <taxon>Pterygota</taxon>
        <taxon>Neoptera</taxon>
        <taxon>Paraneoptera</taxon>
        <taxon>Thysanoptera</taxon>
        <taxon>Terebrantia</taxon>
        <taxon>Thripoidea</taxon>
        <taxon>Thripidae</taxon>
        <taxon>Megalurothrips</taxon>
    </lineage>
</organism>
<dbReference type="InterPro" id="IPR038904">
    <property type="entry name" value="BRAT1"/>
</dbReference>
<proteinExistence type="inferred from homology"/>
<dbReference type="EMBL" id="JAPTSV010000005">
    <property type="protein sequence ID" value="KAJ1527920.1"/>
    <property type="molecule type" value="Genomic_DNA"/>
</dbReference>
<dbReference type="SUPFAM" id="SSF48371">
    <property type="entry name" value="ARM repeat"/>
    <property type="match status" value="1"/>
</dbReference>
<comment type="subcellular location">
    <subcellularLocation>
        <location evidence="1">Cytoplasm</location>
    </subcellularLocation>
</comment>
<comment type="caution">
    <text evidence="4">The sequence shown here is derived from an EMBL/GenBank/DDBJ whole genome shotgun (WGS) entry which is preliminary data.</text>
</comment>
<protein>
    <recommendedName>
        <fullName evidence="6">BRCA1-associated ATM activator 1</fullName>
    </recommendedName>
</protein>
<dbReference type="InterPro" id="IPR011989">
    <property type="entry name" value="ARM-like"/>
</dbReference>